<dbReference type="Proteomes" id="UP000037923">
    <property type="component" value="Unassembled WGS sequence"/>
</dbReference>
<evidence type="ECO:0000313" key="2">
    <source>
        <dbReference type="EMBL" id="KPA81545.1"/>
    </source>
</evidence>
<feature type="region of interest" description="Disordered" evidence="1">
    <location>
        <begin position="352"/>
        <end position="403"/>
    </location>
</feature>
<feature type="compositionally biased region" description="Basic and acidic residues" evidence="1">
    <location>
        <begin position="548"/>
        <end position="560"/>
    </location>
</feature>
<dbReference type="GeneID" id="26904180"/>
<feature type="region of interest" description="Disordered" evidence="1">
    <location>
        <begin position="735"/>
        <end position="759"/>
    </location>
</feature>
<feature type="compositionally biased region" description="Basic and acidic residues" evidence="1">
    <location>
        <begin position="359"/>
        <end position="373"/>
    </location>
</feature>
<sequence length="963" mass="107595">MFSESDEDEQYTVHEVDGKEGVTPQPDVSLKPAEAPEAVMKADNAAAASPLARYYRLGTKQRHAFDEHMRRLREEAQRTQQEREFRQHYPFRPSRETAAYTTLEREVNVPPKKERGDEALVEQPRETVSISTTPAKPVFHRLAAQAVQLELRRRHREEQKRRAEAAALRDAFQPAINRQAPVYTDELCHLDDVPVEERLLHYGETIARERQRRQEMKVLEEQAVLQAAQAAGTGGSDSALQQMNPAERRRLREEFEERNTRFLAQKAQHRVRAEKEATGTFSFQPQISATSAALDDARQREVVQARKAELEELLDRTADGAPFTVIQHSTSGSRDVSRRSDALYAHAVARQRKLSQPLRQHEKINSARDKRGVLDGSGKQTSTSSAFAHEEEPPYQPRTNPTSSKWIASGPHRHFFEQDFVCRQALYAQVREEEANLNAEVEPKMAASPNAARGTTNSDAGDRLVAAAATTKAYKANTKVLNERLYYSAKKASEVARRRREASLNAQECPFRPELSPGTQYVLKRMKPLRDGDVVKRLTGAVPPLAQKRAEIDDEKKDLYEPTPNTRRSDSLNTRSASPSASQGLSTDGARAEPPQQPPRKRSMVTRDQIEHFYQRQLDFLQERRDLIQERREGEVVQELVECTFRPRTNVDRHDGAAASPRTTGCAEKSEERGPSVNQVTGVTGFLERQKTARQRKAAQEELVRTMGLPRHKSAANLNFVTGTTVLSPFTLQTAQRQQQRRRSSCSPSTQRTLSPANGVECGENARTWVNELTSSERVLYDALEESEHYPASSTAPLHPLPGYIRSEEEGDDDTVYLDDVEGYAYTAANDRGDADSAEAAYMPRPSLPLMLPTCRDVGAEAHREKTSLFSSLSPNTFSGRSLAARAANRHQADGSAAARSHSSEKPSALKGTVAAQLTSSAQRRKQRRTVSFAVDGSASSPLGGRKALAVSSHADPTRRLSH</sequence>
<gene>
    <name evidence="2" type="ORF">ABB37_03889</name>
</gene>
<proteinExistence type="predicted"/>
<feature type="compositionally biased region" description="Polar residues" evidence="1">
    <location>
        <begin position="563"/>
        <end position="586"/>
    </location>
</feature>
<accession>A0A0M9G3E0</accession>
<feature type="compositionally biased region" description="Basic and acidic residues" evidence="1">
    <location>
        <begin position="74"/>
        <end position="87"/>
    </location>
</feature>
<dbReference type="OMA" id="WQSTQAS"/>
<evidence type="ECO:0000256" key="1">
    <source>
        <dbReference type="SAM" id="MobiDB-lite"/>
    </source>
</evidence>
<dbReference type="EMBL" id="LGTL01000006">
    <property type="protein sequence ID" value="KPA81545.1"/>
    <property type="molecule type" value="Genomic_DNA"/>
</dbReference>
<organism evidence="2 3">
    <name type="scientific">Leptomonas pyrrhocoris</name>
    <name type="common">Firebug parasite</name>
    <dbReference type="NCBI Taxonomy" id="157538"/>
    <lineage>
        <taxon>Eukaryota</taxon>
        <taxon>Discoba</taxon>
        <taxon>Euglenozoa</taxon>
        <taxon>Kinetoplastea</taxon>
        <taxon>Metakinetoplastina</taxon>
        <taxon>Trypanosomatida</taxon>
        <taxon>Trypanosomatidae</taxon>
        <taxon>Leishmaniinae</taxon>
        <taxon>Leptomonas</taxon>
    </lineage>
</organism>
<keyword evidence="3" id="KW-1185">Reference proteome</keyword>
<dbReference type="PANTHER" id="PTHR37028">
    <property type="entry name" value="UNNAMED PRODUCT-RELATED"/>
    <property type="match status" value="1"/>
</dbReference>
<dbReference type="OrthoDB" id="273530at2759"/>
<dbReference type="VEuPathDB" id="TriTrypDB:LpyrH10_06_2590"/>
<feature type="region of interest" description="Disordered" evidence="1">
    <location>
        <begin position="74"/>
        <end position="96"/>
    </location>
</feature>
<feature type="compositionally biased region" description="Acidic residues" evidence="1">
    <location>
        <begin position="1"/>
        <end position="10"/>
    </location>
</feature>
<feature type="region of interest" description="Disordered" evidence="1">
    <location>
        <begin position="652"/>
        <end position="678"/>
    </location>
</feature>
<feature type="region of interest" description="Disordered" evidence="1">
    <location>
        <begin position="1"/>
        <end position="31"/>
    </location>
</feature>
<feature type="region of interest" description="Disordered" evidence="1">
    <location>
        <begin position="884"/>
        <end position="963"/>
    </location>
</feature>
<dbReference type="AlphaFoldDB" id="A0A0M9G3E0"/>
<evidence type="ECO:0008006" key="4">
    <source>
        <dbReference type="Google" id="ProtNLM"/>
    </source>
</evidence>
<protein>
    <recommendedName>
        <fullName evidence="4">200 kDa antigen p200</fullName>
    </recommendedName>
</protein>
<feature type="compositionally biased region" description="Basic and acidic residues" evidence="1">
    <location>
        <begin position="11"/>
        <end position="20"/>
    </location>
</feature>
<name>A0A0M9G3E0_LEPPY</name>
<feature type="region of interest" description="Disordered" evidence="1">
    <location>
        <begin position="546"/>
        <end position="605"/>
    </location>
</feature>
<reference evidence="2 3" key="1">
    <citation type="submission" date="2015-07" db="EMBL/GenBank/DDBJ databases">
        <title>High-quality genome of monoxenous trypanosomatid Leptomonas pyrrhocoris.</title>
        <authorList>
            <person name="Flegontov P."/>
            <person name="Butenko A."/>
            <person name="Firsov S."/>
            <person name="Vlcek C."/>
            <person name="Logacheva M.D."/>
            <person name="Field M."/>
            <person name="Filatov D."/>
            <person name="Flegontova O."/>
            <person name="Gerasimov E."/>
            <person name="Jackson A.P."/>
            <person name="Kelly S."/>
            <person name="Opperdoes F."/>
            <person name="O'Reilly A."/>
            <person name="Votypka J."/>
            <person name="Yurchenko V."/>
            <person name="Lukes J."/>
        </authorList>
    </citation>
    <scope>NUCLEOTIDE SEQUENCE [LARGE SCALE GENOMIC DNA]</scope>
    <source>
        <strain evidence="2">H10</strain>
    </source>
</reference>
<dbReference type="PANTHER" id="PTHR37028:SF8">
    <property type="entry name" value="200 KDA ANTIGEN P200"/>
    <property type="match status" value="1"/>
</dbReference>
<dbReference type="RefSeq" id="XP_015659984.1">
    <property type="nucleotide sequence ID" value="XM_015801364.1"/>
</dbReference>
<evidence type="ECO:0000313" key="3">
    <source>
        <dbReference type="Proteomes" id="UP000037923"/>
    </source>
</evidence>
<comment type="caution">
    <text evidence="2">The sequence shown here is derived from an EMBL/GenBank/DDBJ whole genome shotgun (WGS) entry which is preliminary data.</text>
</comment>